<keyword evidence="10" id="KW-1185">Reference proteome</keyword>
<dbReference type="Pfam" id="PF01926">
    <property type="entry name" value="MMR_HSR1"/>
    <property type="match status" value="1"/>
</dbReference>
<evidence type="ECO:0000256" key="3">
    <source>
        <dbReference type="ARBA" id="ARBA00022741"/>
    </source>
</evidence>
<evidence type="ECO:0000256" key="6">
    <source>
        <dbReference type="HAMAP-Rule" id="MF_00944"/>
    </source>
</evidence>
<dbReference type="PANTHER" id="PTHR23305">
    <property type="entry name" value="OBG GTPASE FAMILY"/>
    <property type="match status" value="1"/>
</dbReference>
<dbReference type="PRINTS" id="PR00326">
    <property type="entry name" value="GTP1OBG"/>
</dbReference>
<feature type="domain" description="OBG-type G" evidence="7">
    <location>
        <begin position="3"/>
        <end position="262"/>
    </location>
</feature>
<dbReference type="GO" id="GO:0005524">
    <property type="term" value="F:ATP binding"/>
    <property type="evidence" value="ECO:0007669"/>
    <property type="project" value="UniProtKB-UniRule"/>
</dbReference>
<dbReference type="Pfam" id="PF06071">
    <property type="entry name" value="YchF-GTPase_C"/>
    <property type="match status" value="1"/>
</dbReference>
<feature type="binding site" evidence="6">
    <location>
        <begin position="12"/>
        <end position="17"/>
    </location>
    <ligand>
        <name>ATP</name>
        <dbReference type="ChEBI" id="CHEBI:30616"/>
    </ligand>
</feature>
<dbReference type="PROSITE" id="PS51880">
    <property type="entry name" value="TGS"/>
    <property type="match status" value="1"/>
</dbReference>
<dbReference type="NCBIfam" id="TIGR00092">
    <property type="entry name" value="redox-regulated ATPase YchF"/>
    <property type="match status" value="1"/>
</dbReference>
<dbReference type="InterPro" id="IPR013029">
    <property type="entry name" value="YchF_C"/>
</dbReference>
<keyword evidence="3 6" id="KW-0547">Nucleotide-binding</keyword>
<dbReference type="InterPro" id="IPR012676">
    <property type="entry name" value="TGS-like"/>
</dbReference>
<dbReference type="InterPro" id="IPR023192">
    <property type="entry name" value="TGS-like_dom_sf"/>
</dbReference>
<dbReference type="FunFam" id="3.10.20.30:FF:000001">
    <property type="entry name" value="Ribosome-binding ATPase YchF"/>
    <property type="match status" value="1"/>
</dbReference>
<keyword evidence="5" id="KW-0460">Magnesium</keyword>
<dbReference type="CDD" id="cd01900">
    <property type="entry name" value="YchF"/>
    <property type="match status" value="1"/>
</dbReference>
<dbReference type="GO" id="GO:0005737">
    <property type="term" value="C:cytoplasm"/>
    <property type="evidence" value="ECO:0007669"/>
    <property type="project" value="TreeGrafter"/>
</dbReference>
<dbReference type="InterPro" id="IPR006073">
    <property type="entry name" value="GTP-bd"/>
</dbReference>
<dbReference type="AlphaFoldDB" id="A0A7K3NNU8"/>
<evidence type="ECO:0000259" key="8">
    <source>
        <dbReference type="PROSITE" id="PS51880"/>
    </source>
</evidence>
<evidence type="ECO:0000259" key="7">
    <source>
        <dbReference type="PROSITE" id="PS51710"/>
    </source>
</evidence>
<dbReference type="RefSeq" id="WP_163302879.1">
    <property type="nucleotide sequence ID" value="NZ_JAAGRQ010000062.1"/>
</dbReference>
<organism evidence="9 10">
    <name type="scientific">Desulfolutivibrio sulfodismutans</name>
    <dbReference type="NCBI Taxonomy" id="63561"/>
    <lineage>
        <taxon>Bacteria</taxon>
        <taxon>Pseudomonadati</taxon>
        <taxon>Thermodesulfobacteriota</taxon>
        <taxon>Desulfovibrionia</taxon>
        <taxon>Desulfovibrionales</taxon>
        <taxon>Desulfovibrionaceae</taxon>
        <taxon>Desulfolutivibrio</taxon>
    </lineage>
</organism>
<dbReference type="InterPro" id="IPR031167">
    <property type="entry name" value="G_OBG"/>
</dbReference>
<dbReference type="FunFam" id="1.10.150.300:FF:000001">
    <property type="entry name" value="Ribosome-binding ATPase YchF"/>
    <property type="match status" value="1"/>
</dbReference>
<evidence type="ECO:0000313" key="10">
    <source>
        <dbReference type="Proteomes" id="UP000469724"/>
    </source>
</evidence>
<dbReference type="GO" id="GO:0046872">
    <property type="term" value="F:metal ion binding"/>
    <property type="evidence" value="ECO:0007669"/>
    <property type="project" value="UniProtKB-KW"/>
</dbReference>
<dbReference type="InterPro" id="IPR027417">
    <property type="entry name" value="P-loop_NTPase"/>
</dbReference>
<evidence type="ECO:0000256" key="2">
    <source>
        <dbReference type="ARBA" id="ARBA00022723"/>
    </source>
</evidence>
<dbReference type="InterPro" id="IPR041706">
    <property type="entry name" value="YchF_N"/>
</dbReference>
<dbReference type="InterPro" id="IPR004396">
    <property type="entry name" value="ATPase_YchF/OLA1"/>
</dbReference>
<comment type="cofactor">
    <cofactor evidence="1">
        <name>Mg(2+)</name>
        <dbReference type="ChEBI" id="CHEBI:18420"/>
    </cofactor>
</comment>
<feature type="domain" description="TGS" evidence="8">
    <location>
        <begin position="284"/>
        <end position="367"/>
    </location>
</feature>
<accession>A0A7K3NNU8</accession>
<dbReference type="GO" id="GO:0016887">
    <property type="term" value="F:ATP hydrolysis activity"/>
    <property type="evidence" value="ECO:0007669"/>
    <property type="project" value="UniProtKB-UniRule"/>
</dbReference>
<evidence type="ECO:0000313" key="9">
    <source>
        <dbReference type="EMBL" id="NDY57797.1"/>
    </source>
</evidence>
<comment type="similarity">
    <text evidence="6">Belongs to the TRAFAC class OBG-HflX-like GTPase superfamily. OBG GTPase family. YchF/OLA1 subfamily.</text>
</comment>
<evidence type="ECO:0000256" key="1">
    <source>
        <dbReference type="ARBA" id="ARBA00001946"/>
    </source>
</evidence>
<dbReference type="Gene3D" id="3.10.20.30">
    <property type="match status" value="1"/>
</dbReference>
<dbReference type="PIRSF" id="PIRSF006641">
    <property type="entry name" value="CHP00092"/>
    <property type="match status" value="1"/>
</dbReference>
<dbReference type="InterPro" id="IPR004095">
    <property type="entry name" value="TGS"/>
</dbReference>
<comment type="function">
    <text evidence="6">ATPase that binds to both the 70S ribosome and the 50S ribosomal subunit in a nucleotide-independent manner.</text>
</comment>
<dbReference type="Gene3D" id="1.10.150.300">
    <property type="entry name" value="TGS-like domain"/>
    <property type="match status" value="1"/>
</dbReference>
<dbReference type="SUPFAM" id="SSF52540">
    <property type="entry name" value="P-loop containing nucleoside triphosphate hydrolases"/>
    <property type="match status" value="1"/>
</dbReference>
<dbReference type="HAMAP" id="MF_00944">
    <property type="entry name" value="YchF_OLA1_ATPase"/>
    <property type="match status" value="1"/>
</dbReference>
<dbReference type="InterPro" id="IPR012675">
    <property type="entry name" value="Beta-grasp_dom_sf"/>
</dbReference>
<dbReference type="EMBL" id="JAAGRQ010000062">
    <property type="protein sequence ID" value="NDY57797.1"/>
    <property type="molecule type" value="Genomic_DNA"/>
</dbReference>
<evidence type="ECO:0000256" key="4">
    <source>
        <dbReference type="ARBA" id="ARBA00022840"/>
    </source>
</evidence>
<dbReference type="PANTHER" id="PTHR23305:SF18">
    <property type="entry name" value="OBG-TYPE G DOMAIN-CONTAINING PROTEIN"/>
    <property type="match status" value="1"/>
</dbReference>
<dbReference type="Gene3D" id="3.40.50.300">
    <property type="entry name" value="P-loop containing nucleotide triphosphate hydrolases"/>
    <property type="match status" value="1"/>
</dbReference>
<evidence type="ECO:0000256" key="5">
    <source>
        <dbReference type="ARBA" id="ARBA00022842"/>
    </source>
</evidence>
<dbReference type="GO" id="GO:0005525">
    <property type="term" value="F:GTP binding"/>
    <property type="evidence" value="ECO:0007669"/>
    <property type="project" value="InterPro"/>
</dbReference>
<protein>
    <recommendedName>
        <fullName evidence="6">Ribosome-binding ATPase YchF</fullName>
    </recommendedName>
</protein>
<reference evidence="9 10" key="1">
    <citation type="submission" date="2020-02" db="EMBL/GenBank/DDBJ databases">
        <title>Comparative genomics of sulfur disproportionating microorganisms.</title>
        <authorList>
            <person name="Ward L.M."/>
            <person name="Bertran E."/>
            <person name="Johnston D.T."/>
        </authorList>
    </citation>
    <scope>NUCLEOTIDE SEQUENCE [LARGE SCALE GENOMIC DNA]</scope>
    <source>
        <strain evidence="9 10">DSM 3696</strain>
    </source>
</reference>
<keyword evidence="4 6" id="KW-0067">ATP-binding</keyword>
<name>A0A7K3NNU8_9BACT</name>
<dbReference type="CDD" id="cd04867">
    <property type="entry name" value="TGS_YchF_OLA1"/>
    <property type="match status" value="1"/>
</dbReference>
<dbReference type="GO" id="GO:0043023">
    <property type="term" value="F:ribosomal large subunit binding"/>
    <property type="evidence" value="ECO:0007669"/>
    <property type="project" value="UniProtKB-UniRule"/>
</dbReference>
<sequence length="369" mass="39445">MSLSIGIVGLPNVGKSTLFNALTKAQNAQAANYPFCTIEPNTAVVPVPDARLAALAELVDPKVVTPATVRFVDIAGLVKGASQGEGLGNRFLANIRETGVVLHVVRAFAEDDVVHVHGGVDPARDMEIIETELILADAQTMETRVERLKKQAKPGGKDKEASEALACAERLLAHLMTGQPAASVPDADEPAMAAFLAENRPITAKKVIYCANVDEGDISGESPAAQAVAEHAAARGAGFAVVCARMEEELAGMDEAERQEFLASYGVVKSGLDQVIATGYETLGLISYFTAGPKEVRAWTVRRGSRAPQAAAEIHTDFEKGFIRAEIISYEEYVRHGSEAKCRAAGVMRLEGKDYEVRDGDVIHFLFNV</sequence>
<proteinExistence type="inferred from homology"/>
<dbReference type="Proteomes" id="UP000469724">
    <property type="component" value="Unassembled WGS sequence"/>
</dbReference>
<gene>
    <name evidence="6 9" type="primary">ychF</name>
    <name evidence="9" type="ORF">G3N56_13755</name>
</gene>
<dbReference type="SUPFAM" id="SSF81271">
    <property type="entry name" value="TGS-like"/>
    <property type="match status" value="1"/>
</dbReference>
<keyword evidence="2" id="KW-0479">Metal-binding</keyword>
<dbReference type="PROSITE" id="PS51710">
    <property type="entry name" value="G_OBG"/>
    <property type="match status" value="1"/>
</dbReference>
<comment type="caution">
    <text evidence="9">The sequence shown here is derived from an EMBL/GenBank/DDBJ whole genome shotgun (WGS) entry which is preliminary data.</text>
</comment>